<accession>A0A183IPX7</accession>
<evidence type="ECO:0000313" key="2">
    <source>
        <dbReference type="Proteomes" id="UP000270296"/>
    </source>
</evidence>
<protein>
    <submittedName>
        <fullName evidence="1 3">Uncharacterized protein</fullName>
    </submittedName>
</protein>
<evidence type="ECO:0000313" key="1">
    <source>
        <dbReference type="EMBL" id="VDP07962.1"/>
    </source>
</evidence>
<keyword evidence="2" id="KW-1185">Reference proteome</keyword>
<reference evidence="1 2" key="2">
    <citation type="submission" date="2018-11" db="EMBL/GenBank/DDBJ databases">
        <authorList>
            <consortium name="Pathogen Informatics"/>
        </authorList>
    </citation>
    <scope>NUCLEOTIDE SEQUENCE [LARGE SCALE GENOMIC DNA]</scope>
</reference>
<dbReference type="Proteomes" id="UP000270296">
    <property type="component" value="Unassembled WGS sequence"/>
</dbReference>
<evidence type="ECO:0000313" key="3">
    <source>
        <dbReference type="WBParaSite" id="SBAD_0000589901-mRNA-1"/>
    </source>
</evidence>
<sequence length="43" mass="5099">MRLLNCQHLPQRVHSGGTHLQLNRYLRENDHELHREAHGRDGC</sequence>
<name>A0A183IPX7_9BILA</name>
<dbReference type="WBParaSite" id="SBAD_0000589901-mRNA-1">
    <property type="protein sequence ID" value="SBAD_0000589901-mRNA-1"/>
    <property type="gene ID" value="SBAD_0000589901"/>
</dbReference>
<dbReference type="EMBL" id="UZAM01009161">
    <property type="protein sequence ID" value="VDP07962.1"/>
    <property type="molecule type" value="Genomic_DNA"/>
</dbReference>
<organism evidence="3">
    <name type="scientific">Soboliphyme baturini</name>
    <dbReference type="NCBI Taxonomy" id="241478"/>
    <lineage>
        <taxon>Eukaryota</taxon>
        <taxon>Metazoa</taxon>
        <taxon>Ecdysozoa</taxon>
        <taxon>Nematoda</taxon>
        <taxon>Enoplea</taxon>
        <taxon>Dorylaimia</taxon>
        <taxon>Dioctophymatida</taxon>
        <taxon>Dioctophymatoidea</taxon>
        <taxon>Soboliphymatidae</taxon>
        <taxon>Soboliphyme</taxon>
    </lineage>
</organism>
<gene>
    <name evidence="1" type="ORF">SBAD_LOCUS5674</name>
</gene>
<proteinExistence type="predicted"/>
<dbReference type="AlphaFoldDB" id="A0A183IPX7"/>
<reference evidence="3" key="1">
    <citation type="submission" date="2016-06" db="UniProtKB">
        <authorList>
            <consortium name="WormBaseParasite"/>
        </authorList>
    </citation>
    <scope>IDENTIFICATION</scope>
</reference>